<organism evidence="1 2">
    <name type="scientific">Caligus rogercresseyi</name>
    <name type="common">Sea louse</name>
    <dbReference type="NCBI Taxonomy" id="217165"/>
    <lineage>
        <taxon>Eukaryota</taxon>
        <taxon>Metazoa</taxon>
        <taxon>Ecdysozoa</taxon>
        <taxon>Arthropoda</taxon>
        <taxon>Crustacea</taxon>
        <taxon>Multicrustacea</taxon>
        <taxon>Hexanauplia</taxon>
        <taxon>Copepoda</taxon>
        <taxon>Siphonostomatoida</taxon>
        <taxon>Caligidae</taxon>
        <taxon>Caligus</taxon>
    </lineage>
</organism>
<keyword evidence="2" id="KW-1185">Reference proteome</keyword>
<sequence>MMSMQVLPWIKKQEWEDSYCFQQDGSPSHTAKLVQDWCHRSFEHFWSKDMWPPSSPDLNPMGFSI</sequence>
<dbReference type="Proteomes" id="UP000595437">
    <property type="component" value="Chromosome 10"/>
</dbReference>
<dbReference type="AlphaFoldDB" id="A0A7T8H0H9"/>
<dbReference type="Gene3D" id="3.30.420.10">
    <property type="entry name" value="Ribonuclease H-like superfamily/Ribonuclease H"/>
    <property type="match status" value="1"/>
</dbReference>
<dbReference type="EMBL" id="CP045899">
    <property type="protein sequence ID" value="QQP41092.1"/>
    <property type="molecule type" value="Genomic_DNA"/>
</dbReference>
<name>A0A7T8H0H9_CALRO</name>
<evidence type="ECO:0000313" key="1">
    <source>
        <dbReference type="EMBL" id="QQP41092.1"/>
    </source>
</evidence>
<dbReference type="InterPro" id="IPR036397">
    <property type="entry name" value="RNaseH_sf"/>
</dbReference>
<protein>
    <recommendedName>
        <fullName evidence="3">Transposable element Tcb2 transposase</fullName>
    </recommendedName>
</protein>
<reference evidence="2" key="1">
    <citation type="submission" date="2021-01" db="EMBL/GenBank/DDBJ databases">
        <title>Caligus Genome Assembly.</title>
        <authorList>
            <person name="Gallardo-Escarate C."/>
        </authorList>
    </citation>
    <scope>NUCLEOTIDE SEQUENCE [LARGE SCALE GENOMIC DNA]</scope>
</reference>
<evidence type="ECO:0000313" key="2">
    <source>
        <dbReference type="Proteomes" id="UP000595437"/>
    </source>
</evidence>
<proteinExistence type="predicted"/>
<accession>A0A7T8H0H9</accession>
<dbReference type="GO" id="GO:0003676">
    <property type="term" value="F:nucleic acid binding"/>
    <property type="evidence" value="ECO:0007669"/>
    <property type="project" value="InterPro"/>
</dbReference>
<evidence type="ECO:0008006" key="3">
    <source>
        <dbReference type="Google" id="ProtNLM"/>
    </source>
</evidence>
<dbReference type="OrthoDB" id="9981685at2759"/>
<gene>
    <name evidence="1" type="ORF">FKW44_015351</name>
</gene>